<dbReference type="RefSeq" id="WP_308450265.1">
    <property type="nucleotide sequence ID" value="NZ_JAJEPU010000001.1"/>
</dbReference>
<evidence type="ECO:0000256" key="1">
    <source>
        <dbReference type="SAM" id="Phobius"/>
    </source>
</evidence>
<sequence length="169" mass="18029">MSSSKNNVQFMTEAAMIAAIYTVLTLVLAPISYGPVQFRVSEALCVLPYFTSAGIPGLFLGCLISNGVGMAMGTTILPDVVFGSLATLIGAIGSYVLRKNKWLVCIPPIVANALIIPFVLRYAYGSPDLIPFMMLTVGIGEVLAVGVLGNLLLTALEKYSGRIFRKNHI</sequence>
<reference evidence="2" key="1">
    <citation type="submission" date="2021-10" db="EMBL/GenBank/DDBJ databases">
        <title>Anaerobic single-cell dispensing facilitates the cultivation of human gut bacteria.</title>
        <authorList>
            <person name="Afrizal A."/>
        </authorList>
    </citation>
    <scope>NUCLEOTIDE SEQUENCE</scope>
    <source>
        <strain evidence="2">CLA-AA-H274</strain>
    </source>
</reference>
<keyword evidence="1" id="KW-0812">Transmembrane</keyword>
<evidence type="ECO:0000313" key="2">
    <source>
        <dbReference type="EMBL" id="MCC2163346.1"/>
    </source>
</evidence>
<name>A0AAE3AMG3_9FIRM</name>
<organism evidence="2 3">
    <name type="scientific">Brotaphodocola catenula</name>
    <dbReference type="NCBI Taxonomy" id="2885361"/>
    <lineage>
        <taxon>Bacteria</taxon>
        <taxon>Bacillati</taxon>
        <taxon>Bacillota</taxon>
        <taxon>Clostridia</taxon>
        <taxon>Lachnospirales</taxon>
        <taxon>Lachnospiraceae</taxon>
        <taxon>Brotaphodocola</taxon>
    </lineage>
</organism>
<evidence type="ECO:0000313" key="3">
    <source>
        <dbReference type="Proteomes" id="UP001198962"/>
    </source>
</evidence>
<feature type="transmembrane region" description="Helical" evidence="1">
    <location>
        <begin position="14"/>
        <end position="34"/>
    </location>
</feature>
<dbReference type="PANTHER" id="PTHR40044:SF1">
    <property type="entry name" value="INTEGRAL MEMBRANE PROTEIN"/>
    <property type="match status" value="1"/>
</dbReference>
<feature type="transmembrane region" description="Helical" evidence="1">
    <location>
        <begin position="80"/>
        <end position="97"/>
    </location>
</feature>
<protein>
    <submittedName>
        <fullName evidence="2">QueT transporter family protein</fullName>
    </submittedName>
</protein>
<comment type="caution">
    <text evidence="2">The sequence shown here is derived from an EMBL/GenBank/DDBJ whole genome shotgun (WGS) entry which is preliminary data.</text>
</comment>
<feature type="transmembrane region" description="Helical" evidence="1">
    <location>
        <begin position="46"/>
        <end position="68"/>
    </location>
</feature>
<keyword evidence="3" id="KW-1185">Reference proteome</keyword>
<feature type="transmembrane region" description="Helical" evidence="1">
    <location>
        <begin position="130"/>
        <end position="156"/>
    </location>
</feature>
<proteinExistence type="predicted"/>
<gene>
    <name evidence="2" type="ORF">LKD32_00340</name>
</gene>
<keyword evidence="1" id="KW-0472">Membrane</keyword>
<dbReference type="InterPro" id="IPR010387">
    <property type="entry name" value="QueT"/>
</dbReference>
<accession>A0AAE3AMG3</accession>
<dbReference type="Proteomes" id="UP001198962">
    <property type="component" value="Unassembled WGS sequence"/>
</dbReference>
<dbReference type="PIRSF" id="PIRSF031501">
    <property type="entry name" value="QueT"/>
    <property type="match status" value="1"/>
</dbReference>
<dbReference type="PANTHER" id="PTHR40044">
    <property type="entry name" value="INTEGRAL MEMBRANE PROTEIN-RELATED"/>
    <property type="match status" value="1"/>
</dbReference>
<keyword evidence="1" id="KW-1133">Transmembrane helix</keyword>
<dbReference type="EMBL" id="JAJEPU010000001">
    <property type="protein sequence ID" value="MCC2163346.1"/>
    <property type="molecule type" value="Genomic_DNA"/>
</dbReference>
<feature type="transmembrane region" description="Helical" evidence="1">
    <location>
        <begin position="104"/>
        <end position="124"/>
    </location>
</feature>
<dbReference type="Pfam" id="PF06177">
    <property type="entry name" value="QueT"/>
    <property type="match status" value="1"/>
</dbReference>
<dbReference type="AlphaFoldDB" id="A0AAE3AMG3"/>